<dbReference type="GO" id="GO:0032259">
    <property type="term" value="P:methylation"/>
    <property type="evidence" value="ECO:0007669"/>
    <property type="project" value="UniProtKB-KW"/>
</dbReference>
<dbReference type="OrthoDB" id="9784736at2"/>
<dbReference type="InterPro" id="IPR036986">
    <property type="entry name" value="S4_RNA-bd_sf"/>
</dbReference>
<comment type="caution">
    <text evidence="5">The sequence shown here is derived from an EMBL/GenBank/DDBJ whole genome shotgun (WGS) entry which is preliminary data.</text>
</comment>
<dbReference type="CDD" id="cd00165">
    <property type="entry name" value="S4"/>
    <property type="match status" value="1"/>
</dbReference>
<dbReference type="EC" id="2.1.1.226" evidence="5"/>
<evidence type="ECO:0000313" key="5">
    <source>
        <dbReference type="EMBL" id="ODN70965.1"/>
    </source>
</evidence>
<dbReference type="SUPFAM" id="SSF53335">
    <property type="entry name" value="S-adenosyl-L-methionine-dependent methyltransferases"/>
    <property type="match status" value="1"/>
</dbReference>
<dbReference type="PROSITE" id="PS50889">
    <property type="entry name" value="S4"/>
    <property type="match status" value="1"/>
</dbReference>
<organism evidence="5 6">
    <name type="scientific">Methylobrevis pamukkalensis</name>
    <dbReference type="NCBI Taxonomy" id="1439726"/>
    <lineage>
        <taxon>Bacteria</taxon>
        <taxon>Pseudomonadati</taxon>
        <taxon>Pseudomonadota</taxon>
        <taxon>Alphaproteobacteria</taxon>
        <taxon>Hyphomicrobiales</taxon>
        <taxon>Pleomorphomonadaceae</taxon>
        <taxon>Methylobrevis</taxon>
    </lineage>
</organism>
<dbReference type="PANTHER" id="PTHR32319">
    <property type="entry name" value="BACTERIAL HEMOLYSIN-LIKE PROTEIN"/>
    <property type="match status" value="1"/>
</dbReference>
<evidence type="ECO:0000259" key="4">
    <source>
        <dbReference type="SMART" id="SM00363"/>
    </source>
</evidence>
<gene>
    <name evidence="5" type="primary">tlyA</name>
    <name evidence="5" type="ORF">A6302_01737</name>
</gene>
<dbReference type="SUPFAM" id="SSF55174">
    <property type="entry name" value="Alpha-L RNA-binding motif"/>
    <property type="match status" value="1"/>
</dbReference>
<dbReference type="SMART" id="SM00363">
    <property type="entry name" value="S4"/>
    <property type="match status" value="1"/>
</dbReference>
<dbReference type="GO" id="GO:0008168">
    <property type="term" value="F:methyltransferase activity"/>
    <property type="evidence" value="ECO:0007669"/>
    <property type="project" value="UniProtKB-KW"/>
</dbReference>
<dbReference type="Pfam" id="PF01728">
    <property type="entry name" value="FtsJ"/>
    <property type="match status" value="1"/>
</dbReference>
<evidence type="ECO:0000256" key="2">
    <source>
        <dbReference type="ARBA" id="ARBA00029460"/>
    </source>
</evidence>
<dbReference type="InterPro" id="IPR047048">
    <property type="entry name" value="TlyA"/>
</dbReference>
<dbReference type="Gene3D" id="3.40.50.150">
    <property type="entry name" value="Vaccinia Virus protein VP39"/>
    <property type="match status" value="1"/>
</dbReference>
<evidence type="ECO:0000313" key="6">
    <source>
        <dbReference type="Proteomes" id="UP000094622"/>
    </source>
</evidence>
<keyword evidence="6" id="KW-1185">Reference proteome</keyword>
<accession>A0A1E3H485</accession>
<dbReference type="AlphaFoldDB" id="A0A1E3H485"/>
<dbReference type="InterPro" id="IPR029063">
    <property type="entry name" value="SAM-dependent_MTases_sf"/>
</dbReference>
<reference evidence="5 6" key="1">
    <citation type="submission" date="2016-07" db="EMBL/GenBank/DDBJ databases">
        <title>Draft Genome Sequence of Methylobrevis pamukkalensis PK2.</title>
        <authorList>
            <person name="Vasilenko O.V."/>
            <person name="Doronina N.V."/>
            <person name="Shmareva M.N."/>
            <person name="Tarlachkov S.V."/>
            <person name="Mustakhimov I."/>
            <person name="Trotsenko Y.A."/>
        </authorList>
    </citation>
    <scope>NUCLEOTIDE SEQUENCE [LARGE SCALE GENOMIC DNA]</scope>
    <source>
        <strain evidence="5 6">PK2</strain>
    </source>
</reference>
<dbReference type="Pfam" id="PF01479">
    <property type="entry name" value="S4"/>
    <property type="match status" value="1"/>
</dbReference>
<dbReference type="Gene3D" id="3.10.290.10">
    <property type="entry name" value="RNA-binding S4 domain"/>
    <property type="match status" value="1"/>
</dbReference>
<dbReference type="GO" id="GO:0003723">
    <property type="term" value="F:RNA binding"/>
    <property type="evidence" value="ECO:0007669"/>
    <property type="project" value="UniProtKB-KW"/>
</dbReference>
<dbReference type="EMBL" id="MCRJ01000034">
    <property type="protein sequence ID" value="ODN70965.1"/>
    <property type="molecule type" value="Genomic_DNA"/>
</dbReference>
<dbReference type="InterPro" id="IPR002877">
    <property type="entry name" value="RNA_MeTrfase_FtsJ_dom"/>
</dbReference>
<keyword evidence="5" id="KW-0808">Transferase</keyword>
<dbReference type="InterPro" id="IPR004538">
    <property type="entry name" value="Hemolysin_A/TlyA"/>
</dbReference>
<protein>
    <submittedName>
        <fullName evidence="5">16S/23S rRNA (Cytidine-2'-O)-methyltransferase TlyA</fullName>
        <ecNumber evidence="5">2.1.1.226</ecNumber>
    </submittedName>
</protein>
<keyword evidence="1 3" id="KW-0694">RNA-binding</keyword>
<evidence type="ECO:0000256" key="1">
    <source>
        <dbReference type="ARBA" id="ARBA00022884"/>
    </source>
</evidence>
<name>A0A1E3H485_9HYPH</name>
<keyword evidence="5" id="KW-0489">Methyltransferase</keyword>
<comment type="similarity">
    <text evidence="2">Belongs to the TlyA family.</text>
</comment>
<dbReference type="PATRIC" id="fig|1439726.3.peg.1837"/>
<dbReference type="InterPro" id="IPR002942">
    <property type="entry name" value="S4_RNA-bd"/>
</dbReference>
<dbReference type="NCBIfam" id="TIGR00478">
    <property type="entry name" value="tly"/>
    <property type="match status" value="1"/>
</dbReference>
<dbReference type="Proteomes" id="UP000094622">
    <property type="component" value="Unassembled WGS sequence"/>
</dbReference>
<dbReference type="PANTHER" id="PTHR32319:SF0">
    <property type="entry name" value="BACTERIAL HEMOLYSIN-LIKE PROTEIN"/>
    <property type="match status" value="1"/>
</dbReference>
<evidence type="ECO:0000256" key="3">
    <source>
        <dbReference type="PROSITE-ProRule" id="PRU00182"/>
    </source>
</evidence>
<sequence>MRDAPTGNKEAGGSRRLDQALVDAGLAPSRSRARDAILRGTVTVDGKRIDKPSLNVTENAVLGIDDPAGDYVSRAALKLVAGLGAFGLDPAGRHCLDVGASTGGFTEVLLRRGAAHVTAIDVGHGQFHPRLAADPRVTSIEGLNARDLAPEHLASAPGFIVSDVSFISLTLALGPALELAAPGAALVALVKPQFEVGRENVGKGGIVRDAAIAESAVDRVAAFVGAQAGWRVIGRLPSPITGSDGNTEHLLGAIRD</sequence>
<proteinExistence type="inferred from homology"/>
<feature type="domain" description="RNA-binding S4" evidence="4">
    <location>
        <begin position="15"/>
        <end position="80"/>
    </location>
</feature>
<dbReference type="CDD" id="cd02440">
    <property type="entry name" value="AdoMet_MTases"/>
    <property type="match status" value="1"/>
</dbReference>
<dbReference type="PIRSF" id="PIRSF005578">
    <property type="entry name" value="TlyA"/>
    <property type="match status" value="1"/>
</dbReference>
<dbReference type="RefSeq" id="WP_069306556.1">
    <property type="nucleotide sequence ID" value="NZ_MCRJ01000034.1"/>
</dbReference>